<dbReference type="EMBL" id="JASPKY010000009">
    <property type="protein sequence ID" value="KAK9754238.1"/>
    <property type="molecule type" value="Genomic_DNA"/>
</dbReference>
<sequence>MVGGTAPRSTSSPQNTVRPVARGAAPTCCFIVCPREYYSLRVGRFITHTRIKHTETKSKLVRNTVR</sequence>
<proteinExistence type="predicted"/>
<accession>A0AAW1N7A5</accession>
<dbReference type="AlphaFoldDB" id="A0AAW1N7A5"/>
<keyword evidence="2" id="KW-1185">Reference proteome</keyword>
<comment type="caution">
    <text evidence="1">The sequence shown here is derived from an EMBL/GenBank/DDBJ whole genome shotgun (WGS) entry which is preliminary data.</text>
</comment>
<reference evidence="1 2" key="1">
    <citation type="journal article" date="2024" name="BMC Genomics">
        <title>De novo assembly and annotation of Popillia japonica's genome with initial clues to its potential as an invasive pest.</title>
        <authorList>
            <person name="Cucini C."/>
            <person name="Boschi S."/>
            <person name="Funari R."/>
            <person name="Cardaioli E."/>
            <person name="Iannotti N."/>
            <person name="Marturano G."/>
            <person name="Paoli F."/>
            <person name="Bruttini M."/>
            <person name="Carapelli A."/>
            <person name="Frati F."/>
            <person name="Nardi F."/>
        </authorList>
    </citation>
    <scope>NUCLEOTIDE SEQUENCE [LARGE SCALE GENOMIC DNA]</scope>
    <source>
        <strain evidence="1">DMR45628</strain>
    </source>
</reference>
<name>A0AAW1N7A5_POPJA</name>
<evidence type="ECO:0008006" key="3">
    <source>
        <dbReference type="Google" id="ProtNLM"/>
    </source>
</evidence>
<evidence type="ECO:0000313" key="1">
    <source>
        <dbReference type="EMBL" id="KAK9754238.1"/>
    </source>
</evidence>
<protein>
    <recommendedName>
        <fullName evidence="3">C2H2-type domain-containing protein</fullName>
    </recommendedName>
</protein>
<gene>
    <name evidence="1" type="ORF">QE152_g1637</name>
</gene>
<evidence type="ECO:0000313" key="2">
    <source>
        <dbReference type="Proteomes" id="UP001458880"/>
    </source>
</evidence>
<organism evidence="1 2">
    <name type="scientific">Popillia japonica</name>
    <name type="common">Japanese beetle</name>
    <dbReference type="NCBI Taxonomy" id="7064"/>
    <lineage>
        <taxon>Eukaryota</taxon>
        <taxon>Metazoa</taxon>
        <taxon>Ecdysozoa</taxon>
        <taxon>Arthropoda</taxon>
        <taxon>Hexapoda</taxon>
        <taxon>Insecta</taxon>
        <taxon>Pterygota</taxon>
        <taxon>Neoptera</taxon>
        <taxon>Endopterygota</taxon>
        <taxon>Coleoptera</taxon>
        <taxon>Polyphaga</taxon>
        <taxon>Scarabaeiformia</taxon>
        <taxon>Scarabaeidae</taxon>
        <taxon>Rutelinae</taxon>
        <taxon>Popillia</taxon>
    </lineage>
</organism>
<dbReference type="Proteomes" id="UP001458880">
    <property type="component" value="Unassembled WGS sequence"/>
</dbReference>